<evidence type="ECO:0000256" key="1">
    <source>
        <dbReference type="ARBA" id="ARBA00012771"/>
    </source>
</evidence>
<dbReference type="STRING" id="1798492.A3C89_01830"/>
<dbReference type="EC" id="2.1.1.297" evidence="1"/>
<dbReference type="PROSITE" id="PS00092">
    <property type="entry name" value="N6_MTASE"/>
    <property type="match status" value="1"/>
</dbReference>
<dbReference type="InterPro" id="IPR007848">
    <property type="entry name" value="Small_mtfrase_dom"/>
</dbReference>
<proteinExistence type="predicted"/>
<organism evidence="7 8">
    <name type="scientific">Candidatus Kaiserbacteria bacterium RIFCSPHIGHO2_02_FULL_50_50</name>
    <dbReference type="NCBI Taxonomy" id="1798492"/>
    <lineage>
        <taxon>Bacteria</taxon>
        <taxon>Candidatus Kaiseribacteriota</taxon>
    </lineage>
</organism>
<dbReference type="InterPro" id="IPR002052">
    <property type="entry name" value="DNA_methylase_N6_adenine_CS"/>
</dbReference>
<sequence length="246" mass="27529">MDAREEKWLLEEGFNGVENSEYFVAREKLRSGEPLAYLIGTMPFGPLTIALASKPLIPRAETEFWVTKVLHELPFVPEKILDLCAGSGCIGTLALHTFPSAHVDFAELDESHHETIRENIVRNNLPLKNTSINGGDLFEHIQGGATYDLILTNPPYIDPALDRTQTEVKMHEPHLALYGGAKGMEIIARIIREAPRHLAEHGILVIEHEPEQCEAVAKLAMVNGFSVTHYPDQYGVLRYTILKRLS</sequence>
<dbReference type="PANTHER" id="PTHR18895:SF74">
    <property type="entry name" value="MTRF1L RELEASE FACTOR GLUTAMINE METHYLTRANSFERASE"/>
    <property type="match status" value="1"/>
</dbReference>
<dbReference type="GO" id="GO:0003676">
    <property type="term" value="F:nucleic acid binding"/>
    <property type="evidence" value="ECO:0007669"/>
    <property type="project" value="InterPro"/>
</dbReference>
<accession>A0A1F6DCI5</accession>
<feature type="domain" description="Methyltransferase small" evidence="6">
    <location>
        <begin position="76"/>
        <end position="159"/>
    </location>
</feature>
<comment type="catalytic activity">
    <reaction evidence="5">
        <text>L-glutaminyl-[peptide chain release factor] + S-adenosyl-L-methionine = N(5)-methyl-L-glutaminyl-[peptide chain release factor] + S-adenosyl-L-homocysteine + H(+)</text>
        <dbReference type="Rhea" id="RHEA:42896"/>
        <dbReference type="Rhea" id="RHEA-COMP:10271"/>
        <dbReference type="Rhea" id="RHEA-COMP:10272"/>
        <dbReference type="ChEBI" id="CHEBI:15378"/>
        <dbReference type="ChEBI" id="CHEBI:30011"/>
        <dbReference type="ChEBI" id="CHEBI:57856"/>
        <dbReference type="ChEBI" id="CHEBI:59789"/>
        <dbReference type="ChEBI" id="CHEBI:61891"/>
        <dbReference type="EC" id="2.1.1.297"/>
    </reaction>
</comment>
<dbReference type="Proteomes" id="UP000178794">
    <property type="component" value="Unassembled WGS sequence"/>
</dbReference>
<reference evidence="7 8" key="1">
    <citation type="journal article" date="2016" name="Nat. Commun.">
        <title>Thousands of microbial genomes shed light on interconnected biogeochemical processes in an aquifer system.</title>
        <authorList>
            <person name="Anantharaman K."/>
            <person name="Brown C.T."/>
            <person name="Hug L.A."/>
            <person name="Sharon I."/>
            <person name="Castelle C.J."/>
            <person name="Probst A.J."/>
            <person name="Thomas B.C."/>
            <person name="Singh A."/>
            <person name="Wilkins M.J."/>
            <person name="Karaoz U."/>
            <person name="Brodie E.L."/>
            <person name="Williams K.H."/>
            <person name="Hubbard S.S."/>
            <person name="Banfield J.F."/>
        </authorList>
    </citation>
    <scope>NUCLEOTIDE SEQUENCE [LARGE SCALE GENOMIC DNA]</scope>
</reference>
<evidence type="ECO:0000256" key="3">
    <source>
        <dbReference type="ARBA" id="ARBA00022679"/>
    </source>
</evidence>
<dbReference type="Pfam" id="PF05175">
    <property type="entry name" value="MTS"/>
    <property type="match status" value="1"/>
</dbReference>
<dbReference type="Gene3D" id="3.40.50.150">
    <property type="entry name" value="Vaccinia Virus protein VP39"/>
    <property type="match status" value="1"/>
</dbReference>
<keyword evidence="3" id="KW-0808">Transferase</keyword>
<dbReference type="AlphaFoldDB" id="A0A1F6DCI5"/>
<comment type="caution">
    <text evidence="7">The sequence shown here is derived from an EMBL/GenBank/DDBJ whole genome shotgun (WGS) entry which is preliminary data.</text>
</comment>
<dbReference type="InterPro" id="IPR004556">
    <property type="entry name" value="HemK-like"/>
</dbReference>
<keyword evidence="4" id="KW-0949">S-adenosyl-L-methionine</keyword>
<dbReference type="InterPro" id="IPR050320">
    <property type="entry name" value="N5-glutamine_MTase"/>
</dbReference>
<evidence type="ECO:0000256" key="5">
    <source>
        <dbReference type="ARBA" id="ARBA00048391"/>
    </source>
</evidence>
<dbReference type="PANTHER" id="PTHR18895">
    <property type="entry name" value="HEMK METHYLTRANSFERASE"/>
    <property type="match status" value="1"/>
</dbReference>
<evidence type="ECO:0000256" key="4">
    <source>
        <dbReference type="ARBA" id="ARBA00022691"/>
    </source>
</evidence>
<dbReference type="GO" id="GO:0102559">
    <property type="term" value="F:peptide chain release factor N(5)-glutamine methyltransferase activity"/>
    <property type="evidence" value="ECO:0007669"/>
    <property type="project" value="UniProtKB-EC"/>
</dbReference>
<evidence type="ECO:0000259" key="6">
    <source>
        <dbReference type="Pfam" id="PF05175"/>
    </source>
</evidence>
<keyword evidence="2" id="KW-0489">Methyltransferase</keyword>
<dbReference type="EMBL" id="MFLF01000020">
    <property type="protein sequence ID" value="OGG59126.1"/>
    <property type="molecule type" value="Genomic_DNA"/>
</dbReference>
<name>A0A1F6DCI5_9BACT</name>
<protein>
    <recommendedName>
        <fullName evidence="1">peptide chain release factor N(5)-glutamine methyltransferase</fullName>
        <ecNumber evidence="1">2.1.1.297</ecNumber>
    </recommendedName>
</protein>
<dbReference type="NCBIfam" id="TIGR00536">
    <property type="entry name" value="hemK_fam"/>
    <property type="match status" value="1"/>
</dbReference>
<dbReference type="SUPFAM" id="SSF53335">
    <property type="entry name" value="S-adenosyl-L-methionine-dependent methyltransferases"/>
    <property type="match status" value="1"/>
</dbReference>
<evidence type="ECO:0000313" key="8">
    <source>
        <dbReference type="Proteomes" id="UP000178794"/>
    </source>
</evidence>
<evidence type="ECO:0000313" key="7">
    <source>
        <dbReference type="EMBL" id="OGG59126.1"/>
    </source>
</evidence>
<gene>
    <name evidence="7" type="ORF">A3C89_01830</name>
</gene>
<dbReference type="InterPro" id="IPR029063">
    <property type="entry name" value="SAM-dependent_MTases_sf"/>
</dbReference>
<evidence type="ECO:0000256" key="2">
    <source>
        <dbReference type="ARBA" id="ARBA00022603"/>
    </source>
</evidence>
<dbReference type="CDD" id="cd02440">
    <property type="entry name" value="AdoMet_MTases"/>
    <property type="match status" value="1"/>
</dbReference>
<dbReference type="GO" id="GO:0032259">
    <property type="term" value="P:methylation"/>
    <property type="evidence" value="ECO:0007669"/>
    <property type="project" value="UniProtKB-KW"/>
</dbReference>